<evidence type="ECO:0000256" key="1">
    <source>
        <dbReference type="ARBA" id="ARBA00000085"/>
    </source>
</evidence>
<keyword evidence="3 9" id="KW-0597">Phosphoprotein</keyword>
<evidence type="ECO:0000256" key="8">
    <source>
        <dbReference type="ARBA" id="ARBA00023012"/>
    </source>
</evidence>
<dbReference type="GO" id="GO:0005524">
    <property type="term" value="F:ATP binding"/>
    <property type="evidence" value="ECO:0007669"/>
    <property type="project" value="UniProtKB-KW"/>
</dbReference>
<dbReference type="InterPro" id="IPR035965">
    <property type="entry name" value="PAS-like_dom_sf"/>
</dbReference>
<dbReference type="NCBIfam" id="TIGR00229">
    <property type="entry name" value="sensory_box"/>
    <property type="match status" value="1"/>
</dbReference>
<reference evidence="13 14" key="1">
    <citation type="submission" date="2019-10" db="EMBL/GenBank/DDBJ databases">
        <title>Pseudopuniceibacterium sp. HQ09 islated from Antarctica.</title>
        <authorList>
            <person name="Liao L."/>
            <person name="Su S."/>
            <person name="Chen B."/>
            <person name="Yu Y."/>
        </authorList>
    </citation>
    <scope>NUCLEOTIDE SEQUENCE [LARGE SCALE GENOMIC DNA]</scope>
    <source>
        <strain evidence="13 14">HQ09</strain>
    </source>
</reference>
<dbReference type="InterPro" id="IPR013767">
    <property type="entry name" value="PAS_fold"/>
</dbReference>
<keyword evidence="6" id="KW-0418">Kinase</keyword>
<keyword evidence="5" id="KW-0547">Nucleotide-binding</keyword>
<protein>
    <recommendedName>
        <fullName evidence="2">histidine kinase</fullName>
        <ecNumber evidence="2">2.7.13.3</ecNumber>
    </recommendedName>
</protein>
<dbReference type="Gene3D" id="3.30.450.20">
    <property type="entry name" value="PAS domain"/>
    <property type="match status" value="1"/>
</dbReference>
<keyword evidence="7" id="KW-0067">ATP-binding</keyword>
<evidence type="ECO:0000313" key="14">
    <source>
        <dbReference type="Proteomes" id="UP000594118"/>
    </source>
</evidence>
<dbReference type="PROSITE" id="PS50109">
    <property type="entry name" value="HIS_KIN"/>
    <property type="match status" value="1"/>
</dbReference>
<feature type="domain" description="Response regulatory" evidence="11">
    <location>
        <begin position="5"/>
        <end position="119"/>
    </location>
</feature>
<evidence type="ECO:0000259" key="11">
    <source>
        <dbReference type="PROSITE" id="PS50110"/>
    </source>
</evidence>
<evidence type="ECO:0000259" key="12">
    <source>
        <dbReference type="PROSITE" id="PS50112"/>
    </source>
</evidence>
<evidence type="ECO:0000256" key="7">
    <source>
        <dbReference type="ARBA" id="ARBA00022840"/>
    </source>
</evidence>
<keyword evidence="8" id="KW-0902">Two-component regulatory system</keyword>
<dbReference type="InterPro" id="IPR003594">
    <property type="entry name" value="HATPase_dom"/>
</dbReference>
<dbReference type="InterPro" id="IPR001789">
    <property type="entry name" value="Sig_transdc_resp-reg_receiver"/>
</dbReference>
<keyword evidence="4" id="KW-0808">Transferase</keyword>
<evidence type="ECO:0000256" key="9">
    <source>
        <dbReference type="PROSITE-ProRule" id="PRU00169"/>
    </source>
</evidence>
<dbReference type="AlphaFoldDB" id="A0A7L9WQW4"/>
<dbReference type="PROSITE" id="PS50112">
    <property type="entry name" value="PAS"/>
    <property type="match status" value="1"/>
</dbReference>
<dbReference type="CDD" id="cd00082">
    <property type="entry name" value="HisKA"/>
    <property type="match status" value="1"/>
</dbReference>
<feature type="domain" description="PAS" evidence="12">
    <location>
        <begin position="131"/>
        <end position="204"/>
    </location>
</feature>
<name>A0A7L9WQW4_9RHOB</name>
<dbReference type="InterPro" id="IPR036097">
    <property type="entry name" value="HisK_dim/P_sf"/>
</dbReference>
<dbReference type="EMBL" id="CP045201">
    <property type="protein sequence ID" value="QOL82669.1"/>
    <property type="molecule type" value="Genomic_DNA"/>
</dbReference>
<dbReference type="CDD" id="cd00130">
    <property type="entry name" value="PAS"/>
    <property type="match status" value="1"/>
</dbReference>
<dbReference type="PANTHER" id="PTHR43065:SF10">
    <property type="entry name" value="PEROXIDE STRESS-ACTIVATED HISTIDINE KINASE MAK3"/>
    <property type="match status" value="1"/>
</dbReference>
<evidence type="ECO:0000256" key="6">
    <source>
        <dbReference type="ARBA" id="ARBA00022777"/>
    </source>
</evidence>
<dbReference type="InterPro" id="IPR003661">
    <property type="entry name" value="HisK_dim/P_dom"/>
</dbReference>
<dbReference type="InterPro" id="IPR011006">
    <property type="entry name" value="CheY-like_superfamily"/>
</dbReference>
<dbReference type="InterPro" id="IPR000014">
    <property type="entry name" value="PAS"/>
</dbReference>
<dbReference type="CDD" id="cd17534">
    <property type="entry name" value="REC_DC-like"/>
    <property type="match status" value="1"/>
</dbReference>
<feature type="modified residue" description="4-aspartylphosphate" evidence="9">
    <location>
        <position position="55"/>
    </location>
</feature>
<dbReference type="InterPro" id="IPR005467">
    <property type="entry name" value="His_kinase_dom"/>
</dbReference>
<keyword evidence="14" id="KW-1185">Reference proteome</keyword>
<dbReference type="Pfam" id="PF00989">
    <property type="entry name" value="PAS"/>
    <property type="match status" value="1"/>
</dbReference>
<evidence type="ECO:0000313" key="13">
    <source>
        <dbReference type="EMBL" id="QOL82669.1"/>
    </source>
</evidence>
<dbReference type="EC" id="2.7.13.3" evidence="2"/>
<comment type="catalytic activity">
    <reaction evidence="1">
        <text>ATP + protein L-histidine = ADP + protein N-phospho-L-histidine.</text>
        <dbReference type="EC" id="2.7.13.3"/>
    </reaction>
</comment>
<dbReference type="GO" id="GO:0006355">
    <property type="term" value="P:regulation of DNA-templated transcription"/>
    <property type="evidence" value="ECO:0007669"/>
    <property type="project" value="InterPro"/>
</dbReference>
<gene>
    <name evidence="13" type="ORF">F3W81_18695</name>
</gene>
<sequence length="495" mass="53852">MVSARILVVEDNFIVGRDIREQLERMGHDVIGLATTAETAVDKAAAHRPDVVLMDIRLDGSMDGIDAARALRDMSIPVIFLTGYANEEIVERASSTDPFGYLLKPFEEPQLRTAIQMALYKKASEQRIRTGERRYEATLASIGDGVITCDAQARIDYINPVAEKLTGWMRAEAMGQPVETVFLTADELTHEVLRDQISTVMQTGQQVAIPRGLLLAESEIEIETTYAPIMADTGGVSGVVVVFRDMRQARRSAEALRAAQEDLAVASRLTLMGEFAAAIVHQVNQPLAAIMANAGACRQWLSRQIPDTVRAAAILEDITRDSQRAGEVIRSLSALAGRIPAESAPVAINPLIEETLVLIQSDIQRNRIKLITRLTHDLPPVSGDRVQLQQVLLNILTNAVDSLPDNRSGQIGISTERTREAVTISIEDNGRGVAGAVRDTLFDPLVTTKAKGMGMGLAISRTIVDHHGGEIRCEQASPEGSIFRISLPMSQVAVI</sequence>
<dbReference type="KEGG" id="pshq:F3W81_18695"/>
<dbReference type="PROSITE" id="PS50110">
    <property type="entry name" value="RESPONSE_REGULATORY"/>
    <property type="match status" value="1"/>
</dbReference>
<evidence type="ECO:0000256" key="5">
    <source>
        <dbReference type="ARBA" id="ARBA00022741"/>
    </source>
</evidence>
<dbReference type="Proteomes" id="UP000594118">
    <property type="component" value="Chromosome"/>
</dbReference>
<dbReference type="InterPro" id="IPR036890">
    <property type="entry name" value="HATPase_C_sf"/>
</dbReference>
<evidence type="ECO:0000256" key="4">
    <source>
        <dbReference type="ARBA" id="ARBA00022679"/>
    </source>
</evidence>
<dbReference type="SUPFAM" id="SSF55785">
    <property type="entry name" value="PYP-like sensor domain (PAS domain)"/>
    <property type="match status" value="1"/>
</dbReference>
<dbReference type="Gene3D" id="3.40.50.2300">
    <property type="match status" value="1"/>
</dbReference>
<dbReference type="SUPFAM" id="SSF47384">
    <property type="entry name" value="Homodimeric domain of signal transducing histidine kinase"/>
    <property type="match status" value="1"/>
</dbReference>
<organism evidence="13 14">
    <name type="scientific">Pseudooceanicola spongiae</name>
    <dbReference type="NCBI Taxonomy" id="2613965"/>
    <lineage>
        <taxon>Bacteria</taxon>
        <taxon>Pseudomonadati</taxon>
        <taxon>Pseudomonadota</taxon>
        <taxon>Alphaproteobacteria</taxon>
        <taxon>Rhodobacterales</taxon>
        <taxon>Paracoccaceae</taxon>
        <taxon>Pseudooceanicola</taxon>
    </lineage>
</organism>
<dbReference type="SMART" id="SM00091">
    <property type="entry name" value="PAS"/>
    <property type="match status" value="1"/>
</dbReference>
<dbReference type="SMART" id="SM00387">
    <property type="entry name" value="HATPase_c"/>
    <property type="match status" value="1"/>
</dbReference>
<dbReference type="Pfam" id="PF00512">
    <property type="entry name" value="HisKA"/>
    <property type="match status" value="1"/>
</dbReference>
<dbReference type="InterPro" id="IPR004358">
    <property type="entry name" value="Sig_transdc_His_kin-like_C"/>
</dbReference>
<proteinExistence type="predicted"/>
<dbReference type="GO" id="GO:0000155">
    <property type="term" value="F:phosphorelay sensor kinase activity"/>
    <property type="evidence" value="ECO:0007669"/>
    <property type="project" value="InterPro"/>
</dbReference>
<dbReference type="SUPFAM" id="SSF52172">
    <property type="entry name" value="CheY-like"/>
    <property type="match status" value="1"/>
</dbReference>
<dbReference type="Gene3D" id="1.10.287.130">
    <property type="match status" value="1"/>
</dbReference>
<accession>A0A7L9WQW4</accession>
<evidence type="ECO:0000259" key="10">
    <source>
        <dbReference type="PROSITE" id="PS50109"/>
    </source>
</evidence>
<dbReference type="Pfam" id="PF00072">
    <property type="entry name" value="Response_reg"/>
    <property type="match status" value="1"/>
</dbReference>
<dbReference type="PRINTS" id="PR00344">
    <property type="entry name" value="BCTRLSENSOR"/>
</dbReference>
<evidence type="ECO:0000256" key="2">
    <source>
        <dbReference type="ARBA" id="ARBA00012438"/>
    </source>
</evidence>
<dbReference type="SMART" id="SM00388">
    <property type="entry name" value="HisKA"/>
    <property type="match status" value="1"/>
</dbReference>
<evidence type="ECO:0000256" key="3">
    <source>
        <dbReference type="ARBA" id="ARBA00022553"/>
    </source>
</evidence>
<dbReference type="Gene3D" id="3.30.565.10">
    <property type="entry name" value="Histidine kinase-like ATPase, C-terminal domain"/>
    <property type="match status" value="1"/>
</dbReference>
<dbReference type="RefSeq" id="WP_193080942.1">
    <property type="nucleotide sequence ID" value="NZ_CP045201.1"/>
</dbReference>
<dbReference type="SMART" id="SM00448">
    <property type="entry name" value="REC"/>
    <property type="match status" value="1"/>
</dbReference>
<dbReference type="PANTHER" id="PTHR43065">
    <property type="entry name" value="SENSOR HISTIDINE KINASE"/>
    <property type="match status" value="1"/>
</dbReference>
<feature type="domain" description="Histidine kinase" evidence="10">
    <location>
        <begin position="278"/>
        <end position="491"/>
    </location>
</feature>
<dbReference type="SUPFAM" id="SSF55874">
    <property type="entry name" value="ATPase domain of HSP90 chaperone/DNA topoisomerase II/histidine kinase"/>
    <property type="match status" value="1"/>
</dbReference>
<dbReference type="Pfam" id="PF02518">
    <property type="entry name" value="HATPase_c"/>
    <property type="match status" value="1"/>
</dbReference>